<organism evidence="3">
    <name type="scientific">Brachypodium distachyon</name>
    <name type="common">Purple false brome</name>
    <name type="synonym">Trachynia distachya</name>
    <dbReference type="NCBI Taxonomy" id="15368"/>
    <lineage>
        <taxon>Eukaryota</taxon>
        <taxon>Viridiplantae</taxon>
        <taxon>Streptophyta</taxon>
        <taxon>Embryophyta</taxon>
        <taxon>Tracheophyta</taxon>
        <taxon>Spermatophyta</taxon>
        <taxon>Magnoliopsida</taxon>
        <taxon>Liliopsida</taxon>
        <taxon>Poales</taxon>
        <taxon>Poaceae</taxon>
        <taxon>BOP clade</taxon>
        <taxon>Pooideae</taxon>
        <taxon>Stipodae</taxon>
        <taxon>Brachypodieae</taxon>
        <taxon>Brachypodium</taxon>
    </lineage>
</organism>
<feature type="transmembrane region" description="Helical" evidence="1">
    <location>
        <begin position="73"/>
        <end position="99"/>
    </location>
</feature>
<reference evidence="3 4" key="1">
    <citation type="journal article" date="2010" name="Nature">
        <title>Genome sequencing and analysis of the model grass Brachypodium distachyon.</title>
        <authorList>
            <consortium name="International Brachypodium Initiative"/>
        </authorList>
    </citation>
    <scope>NUCLEOTIDE SEQUENCE [LARGE SCALE GENOMIC DNA]</scope>
    <source>
        <strain evidence="3 4">Bd21</strain>
    </source>
</reference>
<gene>
    <name evidence="3" type="ORF">BRADI_2g13205v3</name>
</gene>
<reference evidence="3" key="2">
    <citation type="submission" date="2017-06" db="EMBL/GenBank/DDBJ databases">
        <title>WGS assembly of Brachypodium distachyon.</title>
        <authorList>
            <consortium name="The International Brachypodium Initiative"/>
            <person name="Lucas S."/>
            <person name="Harmon-Smith M."/>
            <person name="Lail K."/>
            <person name="Tice H."/>
            <person name="Grimwood J."/>
            <person name="Bruce D."/>
            <person name="Barry K."/>
            <person name="Shu S."/>
            <person name="Lindquist E."/>
            <person name="Wang M."/>
            <person name="Pitluck S."/>
            <person name="Vogel J.P."/>
            <person name="Garvin D.F."/>
            <person name="Mockler T.C."/>
            <person name="Schmutz J."/>
            <person name="Rokhsar D."/>
            <person name="Bevan M.W."/>
        </authorList>
    </citation>
    <scope>NUCLEOTIDE SEQUENCE</scope>
    <source>
        <strain evidence="3">Bd21</strain>
    </source>
</reference>
<dbReference type="InParanoid" id="A0A2K2D8A1"/>
<evidence type="ECO:0000256" key="1">
    <source>
        <dbReference type="SAM" id="Phobius"/>
    </source>
</evidence>
<dbReference type="Proteomes" id="UP000008810">
    <property type="component" value="Chromosome 2"/>
</dbReference>
<keyword evidence="1" id="KW-0812">Transmembrane</keyword>
<evidence type="ECO:0000313" key="3">
    <source>
        <dbReference type="EMBL" id="PNT70514.1"/>
    </source>
</evidence>
<keyword evidence="2" id="KW-0732">Signal</keyword>
<evidence type="ECO:0000313" key="4">
    <source>
        <dbReference type="EnsemblPlants" id="PNT70514"/>
    </source>
</evidence>
<dbReference type="EMBL" id="CM000881">
    <property type="protein sequence ID" value="PNT70514.1"/>
    <property type="molecule type" value="Genomic_DNA"/>
</dbReference>
<feature type="signal peptide" evidence="2">
    <location>
        <begin position="1"/>
        <end position="18"/>
    </location>
</feature>
<evidence type="ECO:0008006" key="6">
    <source>
        <dbReference type="Google" id="ProtNLM"/>
    </source>
</evidence>
<keyword evidence="1" id="KW-1133">Transmembrane helix</keyword>
<dbReference type="Gramene" id="PNT70514">
    <property type="protein sequence ID" value="PNT70514"/>
    <property type="gene ID" value="BRADI_2g13205v3"/>
</dbReference>
<dbReference type="EnsemblPlants" id="PNT70514">
    <property type="protein sequence ID" value="PNT70514"/>
    <property type="gene ID" value="BRADI_2g13205v3"/>
</dbReference>
<feature type="chain" id="PRO_5036043353" description="Secreted peptide" evidence="2">
    <location>
        <begin position="19"/>
        <end position="118"/>
    </location>
</feature>
<evidence type="ECO:0000313" key="5">
    <source>
        <dbReference type="Proteomes" id="UP000008810"/>
    </source>
</evidence>
<proteinExistence type="predicted"/>
<keyword evidence="5" id="KW-1185">Reference proteome</keyword>
<keyword evidence="1" id="KW-0472">Membrane</keyword>
<accession>A0A2K2D8A1</accession>
<evidence type="ECO:0000256" key="2">
    <source>
        <dbReference type="SAM" id="SignalP"/>
    </source>
</evidence>
<dbReference type="AlphaFoldDB" id="A0A2K2D8A1"/>
<name>A0A2K2D8A1_BRADI</name>
<reference evidence="4" key="3">
    <citation type="submission" date="2018-08" db="UniProtKB">
        <authorList>
            <consortium name="EnsemblPlants"/>
        </authorList>
    </citation>
    <scope>IDENTIFICATION</scope>
    <source>
        <strain evidence="4">cv. Bd21</strain>
    </source>
</reference>
<sequence>MHYLSLLLAFLSLLVSLARLFCRHHCGPCARLPKLLPLPARFRHDRPPPAMLATGRGGKKKGSKLISSVTVMITVYCLFSFQISIAVMITFCSFFLFFTKRPMLQIPRRRTETIYKGR</sequence>
<protein>
    <recommendedName>
        <fullName evidence="6">Secreted peptide</fullName>
    </recommendedName>
</protein>